<evidence type="ECO:0000313" key="2">
    <source>
        <dbReference type="EMBL" id="KAF2101423.1"/>
    </source>
</evidence>
<reference evidence="2" key="1">
    <citation type="journal article" date="2020" name="Stud. Mycol.">
        <title>101 Dothideomycetes genomes: a test case for predicting lifestyles and emergence of pathogens.</title>
        <authorList>
            <person name="Haridas S."/>
            <person name="Albert R."/>
            <person name="Binder M."/>
            <person name="Bloem J."/>
            <person name="Labutti K."/>
            <person name="Salamov A."/>
            <person name="Andreopoulos B."/>
            <person name="Baker S."/>
            <person name="Barry K."/>
            <person name="Bills G."/>
            <person name="Bluhm B."/>
            <person name="Cannon C."/>
            <person name="Castanera R."/>
            <person name="Culley D."/>
            <person name="Daum C."/>
            <person name="Ezra D."/>
            <person name="Gonzalez J."/>
            <person name="Henrissat B."/>
            <person name="Kuo A."/>
            <person name="Liang C."/>
            <person name="Lipzen A."/>
            <person name="Lutzoni F."/>
            <person name="Magnuson J."/>
            <person name="Mondo S."/>
            <person name="Nolan M."/>
            <person name="Ohm R."/>
            <person name="Pangilinan J."/>
            <person name="Park H.-J."/>
            <person name="Ramirez L."/>
            <person name="Alfaro M."/>
            <person name="Sun H."/>
            <person name="Tritt A."/>
            <person name="Yoshinaga Y."/>
            <person name="Zwiers L.-H."/>
            <person name="Turgeon B."/>
            <person name="Goodwin S."/>
            <person name="Spatafora J."/>
            <person name="Crous P."/>
            <person name="Grigoriev I."/>
        </authorList>
    </citation>
    <scope>NUCLEOTIDE SEQUENCE</scope>
    <source>
        <strain evidence="2">CBS 133067</strain>
    </source>
</reference>
<accession>A0A9P4ILE5</accession>
<dbReference type="EMBL" id="ML978123">
    <property type="protein sequence ID" value="KAF2101423.1"/>
    <property type="molecule type" value="Genomic_DNA"/>
</dbReference>
<gene>
    <name evidence="2" type="ORF">NA57DRAFT_53391</name>
</gene>
<organism evidence="2 3">
    <name type="scientific">Rhizodiscina lignyota</name>
    <dbReference type="NCBI Taxonomy" id="1504668"/>
    <lineage>
        <taxon>Eukaryota</taxon>
        <taxon>Fungi</taxon>
        <taxon>Dikarya</taxon>
        <taxon>Ascomycota</taxon>
        <taxon>Pezizomycotina</taxon>
        <taxon>Dothideomycetes</taxon>
        <taxon>Pleosporomycetidae</taxon>
        <taxon>Aulographales</taxon>
        <taxon>Rhizodiscinaceae</taxon>
        <taxon>Rhizodiscina</taxon>
    </lineage>
</organism>
<evidence type="ECO:0000259" key="1">
    <source>
        <dbReference type="PROSITE" id="PS50181"/>
    </source>
</evidence>
<keyword evidence="3" id="KW-1185">Reference proteome</keyword>
<dbReference type="PROSITE" id="PS50181">
    <property type="entry name" value="FBOX"/>
    <property type="match status" value="1"/>
</dbReference>
<protein>
    <recommendedName>
        <fullName evidence="1">F-box domain-containing protein</fullName>
    </recommendedName>
</protein>
<dbReference type="AlphaFoldDB" id="A0A9P4ILE5"/>
<name>A0A9P4ILE5_9PEZI</name>
<sequence length="494" mass="55845">MANLEKLPVELLETILCHIERPSDLKALCLTSRRLRLFAIAKLYRQIIIDIRCRELVESLVGGLRSLQTLYPSSADEIMCPIKSLVILDDLHGASRPTHRPESWDVYTKSLSFYFKDPERLIKNRITDILNSLPFNALKVFRFASWEPLDAFNVELLFSTQQGIEDLSFSGSIDHIFVSRTLGDGENSLYNHLLAFDVNFEDSTQQWDRQAYRKELKKALGLASNVNRFSLSGSFLDSSQSRNGSRSSVFFFQLVSLSNFAVISNLSLSGIDLKEVLLLSSLNGLEELLLEGCAGGPGEKLKRHAPTLRKLGLLLWDPLRSNPDFFSQCPLLEQLAITVMVQEDEVPTMSDSSMTFVTDILKFTPELRTLHLDLAYIDRRERGNTNSEFATSFFDHLHTHGLAPKLGVLSICGVHPLNSDFLTPFKVSIGQQFFIRPDRSISERGHPRETAFSCPKGVVKYFEPVSDILDFACRDREDITLGMPSLGYRSLQIR</sequence>
<dbReference type="Proteomes" id="UP000799772">
    <property type="component" value="Unassembled WGS sequence"/>
</dbReference>
<proteinExistence type="predicted"/>
<evidence type="ECO:0000313" key="3">
    <source>
        <dbReference type="Proteomes" id="UP000799772"/>
    </source>
</evidence>
<dbReference type="OrthoDB" id="3797124at2759"/>
<feature type="domain" description="F-box" evidence="1">
    <location>
        <begin position="1"/>
        <end position="47"/>
    </location>
</feature>
<dbReference type="InterPro" id="IPR001810">
    <property type="entry name" value="F-box_dom"/>
</dbReference>
<comment type="caution">
    <text evidence="2">The sequence shown here is derived from an EMBL/GenBank/DDBJ whole genome shotgun (WGS) entry which is preliminary data.</text>
</comment>